<dbReference type="RefSeq" id="WP_192009661.1">
    <property type="nucleotide sequence ID" value="NZ_JACYTQ010000002.1"/>
</dbReference>
<sequence length="228" mass="25582">MQKLTQLLKDTSFYPIMGVELNHENTLVMDFTANNTDLKAVDLGDTQAFSEYVFGLLADASCAFGIGGYMEPRAIYQRSEVFGTSPEDFRNIHLGVDIWAEPGQAVYAPLDGKIHSFQDNGAFGNYGPAIILEHQLKGEIFYSLYGHLKRSDLIGLEVGQQILAGQVFCHIGPYPENGDWPPHLHFQLIVDLEGNRGDYPGVCAEKDQDRYQRNCPDPKWIIGFEETF</sequence>
<organism evidence="3 4">
    <name type="scientific">Echinicola arenosa</name>
    <dbReference type="NCBI Taxonomy" id="2774144"/>
    <lineage>
        <taxon>Bacteria</taxon>
        <taxon>Pseudomonadati</taxon>
        <taxon>Bacteroidota</taxon>
        <taxon>Cytophagia</taxon>
        <taxon>Cytophagales</taxon>
        <taxon>Cyclobacteriaceae</taxon>
        <taxon>Echinicola</taxon>
    </lineage>
</organism>
<dbReference type="Proteomes" id="UP000647133">
    <property type="component" value="Unassembled WGS sequence"/>
</dbReference>
<dbReference type="Pfam" id="PF01551">
    <property type="entry name" value="Peptidase_M23"/>
    <property type="match status" value="1"/>
</dbReference>
<keyword evidence="4" id="KW-1185">Reference proteome</keyword>
<proteinExistence type="predicted"/>
<evidence type="ECO:0000313" key="3">
    <source>
        <dbReference type="EMBL" id="MBD8488812.1"/>
    </source>
</evidence>
<feature type="domain" description="M23ase beta-sheet core" evidence="2">
    <location>
        <begin position="92"/>
        <end position="189"/>
    </location>
</feature>
<dbReference type="PANTHER" id="PTHR21666:SF289">
    <property type="entry name" value="L-ALA--D-GLU ENDOPEPTIDASE"/>
    <property type="match status" value="1"/>
</dbReference>
<protein>
    <submittedName>
        <fullName evidence="3">Peptidoglycan DD-metalloendopeptidase family protein</fullName>
    </submittedName>
</protein>
<reference evidence="3 4" key="1">
    <citation type="submission" date="2020-09" db="EMBL/GenBank/DDBJ databases">
        <title>Echinicola sp. CAU 1574 isolated from sand of Sido Beach.</title>
        <authorList>
            <person name="Kim W."/>
        </authorList>
    </citation>
    <scope>NUCLEOTIDE SEQUENCE [LARGE SCALE GENOMIC DNA]</scope>
    <source>
        <strain evidence="3 4">CAU 1574</strain>
    </source>
</reference>
<accession>A0ABR9AJ74</accession>
<comment type="caution">
    <text evidence="3">The sequence shown here is derived from an EMBL/GenBank/DDBJ whole genome shotgun (WGS) entry which is preliminary data.</text>
</comment>
<dbReference type="InterPro" id="IPR016047">
    <property type="entry name" value="M23ase_b-sheet_dom"/>
</dbReference>
<evidence type="ECO:0000313" key="4">
    <source>
        <dbReference type="Proteomes" id="UP000647133"/>
    </source>
</evidence>
<gene>
    <name evidence="3" type="ORF">IFO69_08660</name>
</gene>
<evidence type="ECO:0000259" key="2">
    <source>
        <dbReference type="Pfam" id="PF01551"/>
    </source>
</evidence>
<dbReference type="EMBL" id="JACYTQ010000002">
    <property type="protein sequence ID" value="MBD8488812.1"/>
    <property type="molecule type" value="Genomic_DNA"/>
</dbReference>
<dbReference type="InterPro" id="IPR011055">
    <property type="entry name" value="Dup_hybrid_motif"/>
</dbReference>
<dbReference type="InterPro" id="IPR050570">
    <property type="entry name" value="Cell_wall_metabolism_enzyme"/>
</dbReference>
<dbReference type="PANTHER" id="PTHR21666">
    <property type="entry name" value="PEPTIDASE-RELATED"/>
    <property type="match status" value="1"/>
</dbReference>
<dbReference type="CDD" id="cd12797">
    <property type="entry name" value="M23_peptidase"/>
    <property type="match status" value="1"/>
</dbReference>
<name>A0ABR9AJ74_9BACT</name>
<keyword evidence="1" id="KW-0732">Signal</keyword>
<dbReference type="SUPFAM" id="SSF51261">
    <property type="entry name" value="Duplicated hybrid motif"/>
    <property type="match status" value="1"/>
</dbReference>
<evidence type="ECO:0000256" key="1">
    <source>
        <dbReference type="ARBA" id="ARBA00022729"/>
    </source>
</evidence>
<dbReference type="Gene3D" id="2.70.70.10">
    <property type="entry name" value="Glucose Permease (Domain IIA)"/>
    <property type="match status" value="1"/>
</dbReference>